<dbReference type="EMBL" id="JAENIB010000002">
    <property type="protein sequence ID" value="MBK1929572.1"/>
    <property type="molecule type" value="Genomic_DNA"/>
</dbReference>
<feature type="domain" description="GST N-terminal" evidence="1">
    <location>
        <begin position="6"/>
        <end position="92"/>
    </location>
</feature>
<reference evidence="4 7" key="2">
    <citation type="submission" date="2021-03" db="EMBL/GenBank/DDBJ databases">
        <title>Clinical course, treatment and visual outcome of an outbreak of Burkholderia contaminans endophthalmitis following cataract surgery.</title>
        <authorList>
            <person name="Lind C."/>
            <person name="Olsen K."/>
            <person name="Angelsen N.K."/>
            <person name="Krefting E.A."/>
            <person name="Fossen K."/>
            <person name="Gravningen K."/>
            <person name="Depoorter E."/>
            <person name="Vandamme P."/>
            <person name="Bertelsen G."/>
        </authorList>
    </citation>
    <scope>NUCLEOTIDE SEQUENCE [LARGE SCALE GENOMIC DNA]</scope>
    <source>
        <strain evidence="4 7">51242556</strain>
    </source>
</reference>
<dbReference type="Proteomes" id="UP001220209">
    <property type="component" value="Chromosome 2"/>
</dbReference>
<dbReference type="InterPro" id="IPR036282">
    <property type="entry name" value="Glutathione-S-Trfase_C_sf"/>
</dbReference>
<evidence type="ECO:0000313" key="6">
    <source>
        <dbReference type="Proteomes" id="UP000611459"/>
    </source>
</evidence>
<dbReference type="PROSITE" id="PS50405">
    <property type="entry name" value="GST_CTER"/>
    <property type="match status" value="1"/>
</dbReference>
<evidence type="ECO:0000313" key="5">
    <source>
        <dbReference type="EMBL" id="WFN19666.1"/>
    </source>
</evidence>
<evidence type="ECO:0000259" key="1">
    <source>
        <dbReference type="PROSITE" id="PS50404"/>
    </source>
</evidence>
<dbReference type="InterPro" id="IPR040079">
    <property type="entry name" value="Glutathione_S-Trfase"/>
</dbReference>
<protein>
    <submittedName>
        <fullName evidence="3">Glutathione S-transferase family protein</fullName>
    </submittedName>
</protein>
<dbReference type="InterPro" id="IPR004046">
    <property type="entry name" value="GST_C"/>
</dbReference>
<reference evidence="5 8" key="3">
    <citation type="submission" date="2021-12" db="EMBL/GenBank/DDBJ databases">
        <title>Genomic and phenotypic characterization of three Burkholderia contaminans isolates recovered from different sources.</title>
        <authorList>
            <person name="Lopez De Volder A."/>
            <person name="Fan Y."/>
            <person name="Nunvar J."/>
            <person name="Herrera T."/>
            <person name="Timp W."/>
            <person name="Degrossi J."/>
        </authorList>
    </citation>
    <scope>NUCLEOTIDE SEQUENCE [LARGE SCALE GENOMIC DNA]</scope>
    <source>
        <strain evidence="5 8">LMG 23361</strain>
    </source>
</reference>
<feature type="domain" description="GST C-terminal" evidence="2">
    <location>
        <begin position="98"/>
        <end position="211"/>
    </location>
</feature>
<dbReference type="Pfam" id="PF00043">
    <property type="entry name" value="GST_C"/>
    <property type="match status" value="1"/>
</dbReference>
<dbReference type="Pfam" id="PF13409">
    <property type="entry name" value="GST_N_2"/>
    <property type="match status" value="1"/>
</dbReference>
<dbReference type="SFLD" id="SFLDG00358">
    <property type="entry name" value="Main_(cytGST)"/>
    <property type="match status" value="1"/>
</dbReference>
<keyword evidence="7" id="KW-1185">Reference proteome</keyword>
<dbReference type="AlphaFoldDB" id="A0A1E3FM10"/>
<dbReference type="PANTHER" id="PTHR44051:SF8">
    <property type="entry name" value="GLUTATHIONE S-TRANSFERASE GSTA"/>
    <property type="match status" value="1"/>
</dbReference>
<dbReference type="InterPro" id="IPR010987">
    <property type="entry name" value="Glutathione-S-Trfase_C-like"/>
</dbReference>
<organism evidence="3 6">
    <name type="scientific">Burkholderia contaminans</name>
    <dbReference type="NCBI Taxonomy" id="488447"/>
    <lineage>
        <taxon>Bacteria</taxon>
        <taxon>Pseudomonadati</taxon>
        <taxon>Pseudomonadota</taxon>
        <taxon>Betaproteobacteria</taxon>
        <taxon>Burkholderiales</taxon>
        <taxon>Burkholderiaceae</taxon>
        <taxon>Burkholderia</taxon>
        <taxon>Burkholderia cepacia complex</taxon>
    </lineage>
</organism>
<dbReference type="Proteomes" id="UP000664048">
    <property type="component" value="Unassembled WGS sequence"/>
</dbReference>
<dbReference type="PROSITE" id="PS50404">
    <property type="entry name" value="GST_NTER"/>
    <property type="match status" value="1"/>
</dbReference>
<dbReference type="SUPFAM" id="SSF52833">
    <property type="entry name" value="Thioredoxin-like"/>
    <property type="match status" value="1"/>
</dbReference>
<dbReference type="Gene3D" id="3.40.30.10">
    <property type="entry name" value="Glutaredoxin"/>
    <property type="match status" value="1"/>
</dbReference>
<evidence type="ECO:0000259" key="2">
    <source>
        <dbReference type="PROSITE" id="PS50405"/>
    </source>
</evidence>
<gene>
    <name evidence="4" type="ORF">J4M89_06760</name>
    <name evidence="3" type="ORF">JIN94_06750</name>
    <name evidence="5" type="ORF">LXE91_27335</name>
</gene>
<reference evidence="3" key="1">
    <citation type="submission" date="2021-01" db="EMBL/GenBank/DDBJ databases">
        <title>Outbreak of Burkholderia contaminns endophthalmitis traced to a clinical ventilation system.</title>
        <authorList>
            <person name="Lipuma J."/>
            <person name="Spilker T."/>
            <person name="Kratholm J."/>
        </authorList>
    </citation>
    <scope>NUCLEOTIDE SEQUENCE</scope>
    <source>
        <strain evidence="3">HI4954</strain>
    </source>
</reference>
<dbReference type="InterPro" id="IPR004045">
    <property type="entry name" value="Glutathione_S-Trfase_N"/>
</dbReference>
<dbReference type="SUPFAM" id="SSF47616">
    <property type="entry name" value="GST C-terminal domain-like"/>
    <property type="match status" value="1"/>
</dbReference>
<dbReference type="OrthoDB" id="9797500at2"/>
<sequence>MTAISSASLVLYGAATGNSVRAAIALEEAGIPYTARCVDLRRGEQRSKAFLSLNPAGKVPVLVGHGDDDAALVISQSSSIMLYAARLGRPELFPETVSGASAIAMERFFYIVTDVVAPGHASWFAGQQEFEQMAELHRQRSVNAFALCESFLTATPFLAGDTLTLADLAAVAFAKFNEDQIDWEQLPALRAWFRQVVNRPAVQRGLNVFDQ</sequence>
<accession>A0A1E3FM10</accession>
<dbReference type="InterPro" id="IPR036249">
    <property type="entry name" value="Thioredoxin-like_sf"/>
</dbReference>
<dbReference type="Gene3D" id="1.20.1050.10">
    <property type="match status" value="1"/>
</dbReference>
<dbReference type="GeneID" id="93189131"/>
<evidence type="ECO:0000313" key="4">
    <source>
        <dbReference type="EMBL" id="MBO1829077.1"/>
    </source>
</evidence>
<dbReference type="EMBL" id="JAGEMX010000002">
    <property type="protein sequence ID" value="MBO1829077.1"/>
    <property type="molecule type" value="Genomic_DNA"/>
</dbReference>
<evidence type="ECO:0000313" key="3">
    <source>
        <dbReference type="EMBL" id="MBK1929572.1"/>
    </source>
</evidence>
<dbReference type="RefSeq" id="WP_039354153.1">
    <property type="nucleotide sequence ID" value="NZ_AP018357.1"/>
</dbReference>
<dbReference type="Proteomes" id="UP000611459">
    <property type="component" value="Unassembled WGS sequence"/>
</dbReference>
<evidence type="ECO:0000313" key="8">
    <source>
        <dbReference type="Proteomes" id="UP001220209"/>
    </source>
</evidence>
<dbReference type="PANTHER" id="PTHR44051">
    <property type="entry name" value="GLUTATHIONE S-TRANSFERASE-RELATED"/>
    <property type="match status" value="1"/>
</dbReference>
<name>A0A1E3FM10_9BURK</name>
<dbReference type="EMBL" id="CP090641">
    <property type="protein sequence ID" value="WFN19666.1"/>
    <property type="molecule type" value="Genomic_DNA"/>
</dbReference>
<evidence type="ECO:0000313" key="7">
    <source>
        <dbReference type="Proteomes" id="UP000664048"/>
    </source>
</evidence>
<dbReference type="SFLD" id="SFLDS00019">
    <property type="entry name" value="Glutathione_Transferase_(cytos"/>
    <property type="match status" value="1"/>
</dbReference>
<proteinExistence type="predicted"/>